<keyword evidence="9" id="KW-0808">Transferase</keyword>
<dbReference type="SMART" id="SM00369">
    <property type="entry name" value="LRR_TYP"/>
    <property type="match status" value="3"/>
</dbReference>
<accession>A0A9E7K755</accession>
<dbReference type="FunFam" id="3.80.10.10:FF:000400">
    <property type="entry name" value="Nuclear pore complex protein NUP107"/>
    <property type="match status" value="1"/>
</dbReference>
<keyword evidence="9" id="KW-0418">Kinase</keyword>
<evidence type="ECO:0000313" key="9">
    <source>
        <dbReference type="EMBL" id="URE06964.1"/>
    </source>
</evidence>
<dbReference type="InterPro" id="IPR013210">
    <property type="entry name" value="LRR_N_plant-typ"/>
</dbReference>
<dbReference type="Pfam" id="PF00560">
    <property type="entry name" value="LRR_1"/>
    <property type="match status" value="2"/>
</dbReference>
<keyword evidence="5" id="KW-0677">Repeat</keyword>
<evidence type="ECO:0000256" key="7">
    <source>
        <dbReference type="ARBA" id="ARBA00023136"/>
    </source>
</evidence>
<evidence type="ECO:0000256" key="2">
    <source>
        <dbReference type="ARBA" id="ARBA00022614"/>
    </source>
</evidence>
<comment type="subcellular location">
    <subcellularLocation>
        <location evidence="1">Membrane</location>
    </subcellularLocation>
</comment>
<gene>
    <name evidence="9" type="ORF">MUK42_01101</name>
</gene>
<dbReference type="InterPro" id="IPR003591">
    <property type="entry name" value="Leu-rich_rpt_typical-subtyp"/>
</dbReference>
<keyword evidence="4" id="KW-0732">Signal</keyword>
<dbReference type="GO" id="GO:0016301">
    <property type="term" value="F:kinase activity"/>
    <property type="evidence" value="ECO:0007669"/>
    <property type="project" value="UniProtKB-KW"/>
</dbReference>
<feature type="domain" description="Leucine-rich repeat-containing N-terminal plant-type" evidence="8">
    <location>
        <begin position="54"/>
        <end position="89"/>
    </location>
</feature>
<dbReference type="PANTHER" id="PTHR48010">
    <property type="entry name" value="OS05G0588300 PROTEIN"/>
    <property type="match status" value="1"/>
</dbReference>
<keyword evidence="10" id="KW-1185">Reference proteome</keyword>
<dbReference type="InterPro" id="IPR050994">
    <property type="entry name" value="At_inactive_RLKs"/>
</dbReference>
<dbReference type="GO" id="GO:0016020">
    <property type="term" value="C:membrane"/>
    <property type="evidence" value="ECO:0007669"/>
    <property type="project" value="UniProtKB-SubCell"/>
</dbReference>
<dbReference type="Proteomes" id="UP001055439">
    <property type="component" value="Chromosome 5"/>
</dbReference>
<keyword evidence="2" id="KW-0433">Leucine-rich repeat</keyword>
<sequence>MALYDAMQCNGCLIQWLETPLPLETTNSLRDEEERDRVSVSTNGIFLLLEIFRQGRVLLQWKASLRSQQSLRFWNLSTSPCSWRGITCSLRRHRVITEVNLPSMGLDGPLHPLNFSALPSLTGLNLTFNRLSGQIPPTIATFSKLISFDVRGNDVTGTIPARISSLTKLRSLNLSGNKISGSIPLSLGNMPSLDFLILSGNGFSGSIPEEMGDLQNLQELDLSANFLTGSIPQSLGNLSQLSLLDLSPKASCLEHLR</sequence>
<organism evidence="9 10">
    <name type="scientific">Musa troglodytarum</name>
    <name type="common">fe'i banana</name>
    <dbReference type="NCBI Taxonomy" id="320322"/>
    <lineage>
        <taxon>Eukaryota</taxon>
        <taxon>Viridiplantae</taxon>
        <taxon>Streptophyta</taxon>
        <taxon>Embryophyta</taxon>
        <taxon>Tracheophyta</taxon>
        <taxon>Spermatophyta</taxon>
        <taxon>Magnoliopsida</taxon>
        <taxon>Liliopsida</taxon>
        <taxon>Zingiberales</taxon>
        <taxon>Musaceae</taxon>
        <taxon>Musa</taxon>
    </lineage>
</organism>
<dbReference type="PANTHER" id="PTHR48010:SF58">
    <property type="entry name" value="RECEPTOR PROTEIN KINASE-LIKE PROTEIN ZAR1"/>
    <property type="match status" value="1"/>
</dbReference>
<evidence type="ECO:0000256" key="4">
    <source>
        <dbReference type="ARBA" id="ARBA00022729"/>
    </source>
</evidence>
<keyword evidence="3" id="KW-0812">Transmembrane</keyword>
<reference evidence="9" key="1">
    <citation type="submission" date="2022-05" db="EMBL/GenBank/DDBJ databases">
        <title>The Musa troglodytarum L. genome provides insights into the mechanism of non-climacteric behaviour and enrichment of carotenoids.</title>
        <authorList>
            <person name="Wang J."/>
        </authorList>
    </citation>
    <scope>NUCLEOTIDE SEQUENCE</scope>
    <source>
        <tissue evidence="9">Leaf</tissue>
    </source>
</reference>
<dbReference type="EMBL" id="CP097507">
    <property type="protein sequence ID" value="URE06964.1"/>
    <property type="molecule type" value="Genomic_DNA"/>
</dbReference>
<keyword evidence="9" id="KW-0675">Receptor</keyword>
<evidence type="ECO:0000256" key="5">
    <source>
        <dbReference type="ARBA" id="ARBA00022737"/>
    </source>
</evidence>
<proteinExistence type="predicted"/>
<keyword evidence="6" id="KW-1133">Transmembrane helix</keyword>
<evidence type="ECO:0000256" key="3">
    <source>
        <dbReference type="ARBA" id="ARBA00022692"/>
    </source>
</evidence>
<evidence type="ECO:0000256" key="1">
    <source>
        <dbReference type="ARBA" id="ARBA00004370"/>
    </source>
</evidence>
<protein>
    <submittedName>
        <fullName evidence="9">LRR receptor-like serine threonine-protein kinase</fullName>
    </submittedName>
</protein>
<dbReference type="InterPro" id="IPR032675">
    <property type="entry name" value="LRR_dom_sf"/>
</dbReference>
<evidence type="ECO:0000313" key="10">
    <source>
        <dbReference type="Proteomes" id="UP001055439"/>
    </source>
</evidence>
<name>A0A9E7K755_9LILI</name>
<evidence type="ECO:0000259" key="8">
    <source>
        <dbReference type="Pfam" id="PF08263"/>
    </source>
</evidence>
<dbReference type="PRINTS" id="PR00019">
    <property type="entry name" value="LEURICHRPT"/>
</dbReference>
<dbReference type="OrthoDB" id="786056at2759"/>
<dbReference type="Pfam" id="PF08263">
    <property type="entry name" value="LRRNT_2"/>
    <property type="match status" value="1"/>
</dbReference>
<dbReference type="PROSITE" id="PS51450">
    <property type="entry name" value="LRR"/>
    <property type="match status" value="1"/>
</dbReference>
<keyword evidence="7" id="KW-0472">Membrane</keyword>
<dbReference type="SUPFAM" id="SSF52058">
    <property type="entry name" value="L domain-like"/>
    <property type="match status" value="1"/>
</dbReference>
<dbReference type="InterPro" id="IPR001611">
    <property type="entry name" value="Leu-rich_rpt"/>
</dbReference>
<dbReference type="Pfam" id="PF13855">
    <property type="entry name" value="LRR_8"/>
    <property type="match status" value="1"/>
</dbReference>
<dbReference type="Gene3D" id="3.80.10.10">
    <property type="entry name" value="Ribonuclease Inhibitor"/>
    <property type="match status" value="2"/>
</dbReference>
<dbReference type="AlphaFoldDB" id="A0A9E7K755"/>
<evidence type="ECO:0000256" key="6">
    <source>
        <dbReference type="ARBA" id="ARBA00022989"/>
    </source>
</evidence>